<feature type="region of interest" description="Disordered" evidence="1">
    <location>
        <begin position="38"/>
        <end position="62"/>
    </location>
</feature>
<proteinExistence type="predicted"/>
<feature type="compositionally biased region" description="Low complexity" evidence="1">
    <location>
        <begin position="688"/>
        <end position="703"/>
    </location>
</feature>
<comment type="caution">
    <text evidence="2">The sequence shown here is derived from an EMBL/GenBank/DDBJ whole genome shotgun (WGS) entry which is preliminary data.</text>
</comment>
<gene>
    <name evidence="2" type="ORF">FCC1311_081582</name>
</gene>
<accession>A0A2R5GTF4</accession>
<name>A0A2R5GTF4_9STRA</name>
<dbReference type="EMBL" id="BEYU01000110">
    <property type="protein sequence ID" value="GBG31933.1"/>
    <property type="molecule type" value="Genomic_DNA"/>
</dbReference>
<feature type="region of interest" description="Disordered" evidence="1">
    <location>
        <begin position="711"/>
        <end position="742"/>
    </location>
</feature>
<reference evidence="2 3" key="1">
    <citation type="submission" date="2017-12" db="EMBL/GenBank/DDBJ databases">
        <title>Sequencing, de novo assembly and annotation of complete genome of a new Thraustochytrid species, strain FCC1311.</title>
        <authorList>
            <person name="Sedici K."/>
            <person name="Godart F."/>
            <person name="Aiese Cigliano R."/>
            <person name="Sanseverino W."/>
            <person name="Barakat M."/>
            <person name="Ortet P."/>
            <person name="Marechal E."/>
            <person name="Cagnac O."/>
            <person name="Amato A."/>
        </authorList>
    </citation>
    <scope>NUCLEOTIDE SEQUENCE [LARGE SCALE GENOMIC DNA]</scope>
</reference>
<sequence length="1174" mass="128392">MGSVARQQEGTAAGSRAWGSERVDAEDFVLAVSAGGDDVEARHTSSRRETGPFENAHGSAQGWARENGDLDLTLSEARAIPSPAAGILHADERDVLDEVVRPELVEVGRRLSTHFQGRRNVSNQHDLNDHLAMWVMETGTFHAVKDRLTAISSGNAPLASAEIFQFIYLLFKMEAQGAPASVFLSEEVRSNALDAINLETFHRYLDSINDDAPPLFVPETPFPTEERLHFGPETSTQFPMGGSIEASKYMQERMALFSNFACKLCLSGSSVVSLDYEILGPAARAGFDRVLAARSVATGIVLSHEAYASSITDRSQVLRVLSRIAAYEEDETEEATSSSKPQVFLDTWSSQFHLAEHEAMQSLRCITRWKVPESGPMFDRWKVRWGQHEDTYDLRYASGCGETLAISVNDTRFAPDQWTALSERDISKPTHAPVANSIPAWPLPDDLFVEICSSGVHKTNVFPLAFGRTTNANVAMTLGALAFRLDDEASRPQSEVLPKCIQEAGSSVLAVTGDLQALIADIKSDNLPAETSLESLPLHDLQQLAKALGLPLSRGLEAAKLATVIKPFISGDLLRAGLIASLLRPIEAAPKQDAITRTNAIAALHHELVKCKLATRVLSPRRVGFVHAPGLRTHCTDLEGFVAFEATIAPSILPGVDAELPADSSAVLQRVFEAATAHATHVNDPFVSTTSASSSTSSSLSISRQDVSTSMDGVSATASTLPLHSGADESQDAEAAQGVDSAQENASMQLAAVDVALRKTPSALADDKFLFDRFGIFANVQLDPNATSFNEDVRHFHELVPRRADRCSILQRSASGVHNIFFVVVASSAQLDGREAAPSSNAWAQGQILRIVHVRIAPRLVVDLALTVGYVGEQYMAWALDSSAELPRDEDLNFLESKWGLAAGDVKMRRWQAIMAVSHPNVRRERNRAVQPVSRLSKPIRSIVPRAVEWCNQCAWLRDRIGEDATLCNGRRGWLVHLLAACAHNAINSYLVISTAASVSSWRSPEGWLEDRKARGSFSYLVNAKLTWPGFRDAMQRYADFADPRPGQNVQQDALALHRASLGRNGSADAEHAESALAQVGPQGCLRFQGEVWEPEMNQVQLASLRDSTDALIAKNHAVRMRMLMEDPLLVFLRQSHSRGIRHTASTIDMARYGDEVEKTVRRDGRQRMNKIWG</sequence>
<dbReference type="InParanoid" id="A0A2R5GTF4"/>
<evidence type="ECO:0000256" key="1">
    <source>
        <dbReference type="SAM" id="MobiDB-lite"/>
    </source>
</evidence>
<dbReference type="AlphaFoldDB" id="A0A2R5GTF4"/>
<evidence type="ECO:0000313" key="2">
    <source>
        <dbReference type="EMBL" id="GBG31933.1"/>
    </source>
</evidence>
<organism evidence="2 3">
    <name type="scientific">Hondaea fermentalgiana</name>
    <dbReference type="NCBI Taxonomy" id="2315210"/>
    <lineage>
        <taxon>Eukaryota</taxon>
        <taxon>Sar</taxon>
        <taxon>Stramenopiles</taxon>
        <taxon>Bigyra</taxon>
        <taxon>Labyrinthulomycetes</taxon>
        <taxon>Thraustochytrida</taxon>
        <taxon>Thraustochytriidae</taxon>
        <taxon>Hondaea</taxon>
    </lineage>
</organism>
<feature type="compositionally biased region" description="Basic and acidic residues" evidence="1">
    <location>
        <begin position="39"/>
        <end position="51"/>
    </location>
</feature>
<feature type="region of interest" description="Disordered" evidence="1">
    <location>
        <begin position="685"/>
        <end position="704"/>
    </location>
</feature>
<protein>
    <submittedName>
        <fullName evidence="2">Uncharacterized protein</fullName>
    </submittedName>
</protein>
<keyword evidence="3" id="KW-1185">Reference proteome</keyword>
<evidence type="ECO:0000313" key="3">
    <source>
        <dbReference type="Proteomes" id="UP000241890"/>
    </source>
</evidence>
<dbReference type="Proteomes" id="UP000241890">
    <property type="component" value="Unassembled WGS sequence"/>
</dbReference>
<feature type="compositionally biased region" description="Polar residues" evidence="1">
    <location>
        <begin position="711"/>
        <end position="722"/>
    </location>
</feature>